<dbReference type="PROSITE" id="PS51489">
    <property type="entry name" value="BUB1_N"/>
    <property type="match status" value="1"/>
</dbReference>
<dbReference type="SMART" id="SM00220">
    <property type="entry name" value="S_TKc"/>
    <property type="match status" value="1"/>
</dbReference>
<evidence type="ECO:0000256" key="2">
    <source>
        <dbReference type="ARBA" id="ARBA00022454"/>
    </source>
</evidence>
<evidence type="ECO:0000256" key="1">
    <source>
        <dbReference type="ARBA" id="ARBA00004629"/>
    </source>
</evidence>
<feature type="region of interest" description="Disordered" evidence="5">
    <location>
        <begin position="736"/>
        <end position="779"/>
    </location>
</feature>
<dbReference type="PANTHER" id="PTHR14030">
    <property type="entry name" value="MITOTIC CHECKPOINT SERINE/THREONINE-PROTEIN KINASE BUB1"/>
    <property type="match status" value="1"/>
</dbReference>
<reference evidence="8" key="1">
    <citation type="submission" date="2022-11" db="EMBL/GenBank/DDBJ databases">
        <title>Chromosomal genome sequence assembly and mating type (MAT) locus characterization of the leprose asexual lichenized fungus Lepraria neglecta (Nyl.) Erichsen.</title>
        <authorList>
            <person name="Allen J.L."/>
            <person name="Pfeffer B."/>
        </authorList>
    </citation>
    <scope>NUCLEOTIDE SEQUENCE</scope>
    <source>
        <strain evidence="8">Allen 5258</strain>
    </source>
</reference>
<feature type="compositionally biased region" description="Basic and acidic residues" evidence="5">
    <location>
        <begin position="740"/>
        <end position="750"/>
    </location>
</feature>
<feature type="region of interest" description="Disordered" evidence="5">
    <location>
        <begin position="126"/>
        <end position="147"/>
    </location>
</feature>
<feature type="compositionally biased region" description="Polar residues" evidence="5">
    <location>
        <begin position="672"/>
        <end position="688"/>
    </location>
</feature>
<dbReference type="SUPFAM" id="SSF56112">
    <property type="entry name" value="Protein kinase-like (PK-like)"/>
    <property type="match status" value="1"/>
</dbReference>
<dbReference type="InterPro" id="IPR011009">
    <property type="entry name" value="Kinase-like_dom_sf"/>
</dbReference>
<proteinExistence type="predicted"/>
<protein>
    <submittedName>
        <fullName evidence="8">Uncharacterized protein</fullName>
    </submittedName>
</protein>
<feature type="compositionally biased region" description="Low complexity" evidence="5">
    <location>
        <begin position="344"/>
        <end position="353"/>
    </location>
</feature>
<dbReference type="EMBL" id="JASNWA010000006">
    <property type="protein sequence ID" value="KAK3175086.1"/>
    <property type="molecule type" value="Genomic_DNA"/>
</dbReference>
<dbReference type="Pfam" id="PF08171">
    <property type="entry name" value="Mad3_BUB1_II"/>
    <property type="match status" value="1"/>
</dbReference>
<dbReference type="GO" id="GO:0032991">
    <property type="term" value="C:protein-containing complex"/>
    <property type="evidence" value="ECO:0007669"/>
    <property type="project" value="UniProtKB-ARBA"/>
</dbReference>
<dbReference type="Pfam" id="PF08311">
    <property type="entry name" value="Mad3_BUB1_I"/>
    <property type="match status" value="1"/>
</dbReference>
<gene>
    <name evidence="8" type="ORF">OEA41_002332</name>
</gene>
<dbReference type="InterPro" id="IPR000719">
    <property type="entry name" value="Prot_kinase_dom"/>
</dbReference>
<evidence type="ECO:0000256" key="3">
    <source>
        <dbReference type="ARBA" id="ARBA00022838"/>
    </source>
</evidence>
<dbReference type="Pfam" id="PF00069">
    <property type="entry name" value="Pkinase"/>
    <property type="match status" value="1"/>
</dbReference>
<evidence type="ECO:0000259" key="6">
    <source>
        <dbReference type="PROSITE" id="PS50011"/>
    </source>
</evidence>
<feature type="domain" description="Protein kinase" evidence="6">
    <location>
        <begin position="947"/>
        <end position="1280"/>
    </location>
</feature>
<comment type="caution">
    <text evidence="8">The sequence shown here is derived from an EMBL/GenBank/DDBJ whole genome shotgun (WGS) entry which is preliminary data.</text>
</comment>
<dbReference type="FunFam" id="1.25.40.430:FF:000003">
    <property type="entry name" value="Checkpoint serine/threonine-protein kinase BUB1"/>
    <property type="match status" value="1"/>
</dbReference>
<sequence>MRGSKLRKWAVDQFLYDSHMGYPEEEEAQPWAALADTEEEIEGLGNSTRARAKCFCSGRLSQQQPHYEQSKHRTNIGAPFRENSSLYLPTSPLNIVTMEDVINFDIIETHKENIQSLPGGRSAKALASTFAPTSKRPSGPNPGDTRNLNDAIREEYELELIAIGDSDDPLDIYDRYVKWTFSAYPSAQATPESQLRPLLERATKAFQSAAHYKNDPRYLKLWLNYIRFFSDAPRETFAYLARHNIGEGLALFYEEFAAWLESAGRWNQADEVYKLGIEREARPAERLIRKFAEFQHRFETRVHNEDEPSSPALPTIRPALVAKIDPFAVSTPRSADPQAPRPTSGIGSSSISRGGRQKLAIFSDADAPASNTKPTIGEGAKGWDNIGTIAERKKENIMEARAWTGETLKAGKKAGGAPKMTIFKDESKSQVSNTNLFNNYADQQQTANARTGKIERVFVNLEAVYPNDNDPNEEMSFEELRAKSRGWLNRDWAAESKQRMADESQAKAFENLTLVTVAEAQADAEIVEEVQSQPGTQESTTTLLDTTIAIDIGRVSKAGRPKKMKVKEIRGEPQTIKTNLESPTGPKLRRKNSAEPTMTLHTKAATDDILDIFNQPLRNVDPMAGPADSAGESDDDDDDYTSAGESTGTGRISGTSEFGDTEADLKTGPQLEETNTAAPSVSPWSDFTASKHVPKLDREEDDDEGVTDGTNDHGFVVLEDSAPIEDEKVEDIDLITPILPDHEPENEPPRPRYIPIPPEDYEPPTRPYRDPSQASQNRLPFMTPIVEKTESSMGALTIREEKDYFNSKTPSRNANGHSTPQIDEELLSSPFEEIVNDAPPPRVPKLKIATSKPVLDTSKDPKGPIIKDAQCNPVDDSIRNIILENVRPSLSSYPGCYDCRPLTYNKAPEIRKFIKALTNKKAGSEKTTPSISLPPTLRFPQTSSKTYTIKRELGKGAFAPVYLAQEEDEDSDQLIAIKCEDPPTAWEFHIMSLLQTRLPPSHRASPSLLKPHALHLFADEAYLLESYLDQGTLLDLVNLAKSDPAPGTTTGTLDESIAIFFTIELLRTVEAMHSVGILHGDLKADNCLVRLSPSSSTEEWDPVYQPDGTLGWTSKGLCLIDFGRGIDMRAFRPEVQFVADWKTGKQDCVEMRELRPWTYQVDYYGIAGVVHSLLFGKYIEDMAVDDRDAVGIGAKKKYKLREGLKRYWRADIWMPLFELLLNPTSHVEGEEGGKMPCARGLRECREAMERWLGGEGGRRNGGLKAGLRRFEERIRERKGK</sequence>
<dbReference type="InterPro" id="IPR015661">
    <property type="entry name" value="Bub1/Mad3"/>
</dbReference>
<name>A0AAD9ZBC9_9LECA</name>
<dbReference type="AlphaFoldDB" id="A0AAD9ZBC9"/>
<dbReference type="InterPro" id="IPR013212">
    <property type="entry name" value="Mad3/Bub1_I"/>
</dbReference>
<dbReference type="GO" id="GO:0051754">
    <property type="term" value="P:meiotic sister chromatid cohesion, centromeric"/>
    <property type="evidence" value="ECO:0007669"/>
    <property type="project" value="TreeGrafter"/>
</dbReference>
<feature type="compositionally biased region" description="Polar residues" evidence="5">
    <location>
        <begin position="643"/>
        <end position="658"/>
    </location>
</feature>
<keyword evidence="2" id="KW-0158">Chromosome</keyword>
<dbReference type="InterPro" id="IPR008271">
    <property type="entry name" value="Ser/Thr_kinase_AS"/>
</dbReference>
<comment type="subcellular location">
    <subcellularLocation>
        <location evidence="1">Chromosome</location>
        <location evidence="1">Centromere</location>
        <location evidence="1">Kinetochore</location>
    </subcellularLocation>
</comment>
<evidence type="ECO:0000313" key="8">
    <source>
        <dbReference type="EMBL" id="KAK3175086.1"/>
    </source>
</evidence>
<dbReference type="GO" id="GO:0005524">
    <property type="term" value="F:ATP binding"/>
    <property type="evidence" value="ECO:0007669"/>
    <property type="project" value="InterPro"/>
</dbReference>
<dbReference type="GO" id="GO:0007094">
    <property type="term" value="P:mitotic spindle assembly checkpoint signaling"/>
    <property type="evidence" value="ECO:0007669"/>
    <property type="project" value="InterPro"/>
</dbReference>
<evidence type="ECO:0000256" key="4">
    <source>
        <dbReference type="ARBA" id="ARBA00023328"/>
    </source>
</evidence>
<dbReference type="Gene3D" id="1.10.510.10">
    <property type="entry name" value="Transferase(Phosphotransferase) domain 1"/>
    <property type="match status" value="1"/>
</dbReference>
<dbReference type="InterPro" id="IPR012572">
    <property type="entry name" value="Mad3/Bub1_II"/>
</dbReference>
<dbReference type="GO" id="GO:0005634">
    <property type="term" value="C:nucleus"/>
    <property type="evidence" value="ECO:0007669"/>
    <property type="project" value="TreeGrafter"/>
</dbReference>
<keyword evidence="9" id="KW-1185">Reference proteome</keyword>
<dbReference type="SMART" id="SM00777">
    <property type="entry name" value="Mad3_BUB1_I"/>
    <property type="match status" value="1"/>
</dbReference>
<dbReference type="GO" id="GO:0004672">
    <property type="term" value="F:protein kinase activity"/>
    <property type="evidence" value="ECO:0007669"/>
    <property type="project" value="InterPro"/>
</dbReference>
<keyword evidence="4" id="KW-0137">Centromere</keyword>
<keyword evidence="3" id="KW-0995">Kinetochore</keyword>
<organism evidence="8 9">
    <name type="scientific">Lepraria neglecta</name>
    <dbReference type="NCBI Taxonomy" id="209136"/>
    <lineage>
        <taxon>Eukaryota</taxon>
        <taxon>Fungi</taxon>
        <taxon>Dikarya</taxon>
        <taxon>Ascomycota</taxon>
        <taxon>Pezizomycotina</taxon>
        <taxon>Lecanoromycetes</taxon>
        <taxon>OSLEUM clade</taxon>
        <taxon>Lecanoromycetidae</taxon>
        <taxon>Lecanorales</taxon>
        <taxon>Lecanorineae</taxon>
        <taxon>Stereocaulaceae</taxon>
        <taxon>Lepraria</taxon>
    </lineage>
</organism>
<evidence type="ECO:0000256" key="5">
    <source>
        <dbReference type="SAM" id="MobiDB-lite"/>
    </source>
</evidence>
<dbReference type="PANTHER" id="PTHR14030:SF4">
    <property type="entry name" value="BUB1 KINASE, ISOFORM A-RELATED"/>
    <property type="match status" value="1"/>
</dbReference>
<evidence type="ECO:0000259" key="7">
    <source>
        <dbReference type="PROSITE" id="PS51489"/>
    </source>
</evidence>
<feature type="domain" description="BUB1 N-terminal" evidence="7">
    <location>
        <begin position="157"/>
        <end position="315"/>
    </location>
</feature>
<dbReference type="Proteomes" id="UP001276659">
    <property type="component" value="Unassembled WGS sequence"/>
</dbReference>
<dbReference type="GO" id="GO:0000776">
    <property type="term" value="C:kinetochore"/>
    <property type="evidence" value="ECO:0007669"/>
    <property type="project" value="UniProtKB-KW"/>
</dbReference>
<dbReference type="CDD" id="cd13981">
    <property type="entry name" value="STKc_Bub1_BubR1"/>
    <property type="match status" value="1"/>
</dbReference>
<dbReference type="Gene3D" id="1.25.40.430">
    <property type="match status" value="1"/>
</dbReference>
<feature type="compositionally biased region" description="Acidic residues" evidence="5">
    <location>
        <begin position="631"/>
        <end position="640"/>
    </location>
</feature>
<evidence type="ECO:0000313" key="9">
    <source>
        <dbReference type="Proteomes" id="UP001276659"/>
    </source>
</evidence>
<feature type="region of interest" description="Disordered" evidence="5">
    <location>
        <begin position="330"/>
        <end position="353"/>
    </location>
</feature>
<feature type="region of interest" description="Disordered" evidence="5">
    <location>
        <begin position="618"/>
        <end position="714"/>
    </location>
</feature>
<feature type="region of interest" description="Disordered" evidence="5">
    <location>
        <begin position="570"/>
        <end position="599"/>
    </location>
</feature>
<dbReference type="PROSITE" id="PS00108">
    <property type="entry name" value="PROTEIN_KINASE_ST"/>
    <property type="match status" value="1"/>
</dbReference>
<accession>A0AAD9ZBC9</accession>
<dbReference type="PROSITE" id="PS50011">
    <property type="entry name" value="PROTEIN_KINASE_DOM"/>
    <property type="match status" value="1"/>
</dbReference>